<reference evidence="3" key="1">
    <citation type="submission" date="2017-01" db="EMBL/GenBank/DDBJ databases">
        <authorList>
            <person name="Wang Y."/>
            <person name="White M."/>
            <person name="Kvist S."/>
            <person name="Moncalvo J.-M."/>
        </authorList>
    </citation>
    <scope>NUCLEOTIDE SEQUENCE [LARGE SCALE GENOMIC DNA]</scope>
    <source>
        <strain evidence="3">COL-18-3</strain>
    </source>
</reference>
<evidence type="ECO:0000313" key="3">
    <source>
        <dbReference type="Proteomes" id="UP000188320"/>
    </source>
</evidence>
<proteinExistence type="predicted"/>
<keyword evidence="3" id="KW-1185">Reference proteome</keyword>
<dbReference type="Pfam" id="PF09808">
    <property type="entry name" value="SNAPC1"/>
    <property type="match status" value="1"/>
</dbReference>
<organism evidence="2 3">
    <name type="scientific">Zancudomyces culisetae</name>
    <name type="common">Gut fungus</name>
    <name type="synonym">Smittium culisetae</name>
    <dbReference type="NCBI Taxonomy" id="1213189"/>
    <lineage>
        <taxon>Eukaryota</taxon>
        <taxon>Fungi</taxon>
        <taxon>Fungi incertae sedis</taxon>
        <taxon>Zoopagomycota</taxon>
        <taxon>Kickxellomycotina</taxon>
        <taxon>Harpellomycetes</taxon>
        <taxon>Harpellales</taxon>
        <taxon>Legeriomycetaceae</taxon>
        <taxon>Zancudomyces</taxon>
    </lineage>
</organism>
<gene>
    <name evidence="2" type="ORF">AX774_g5920</name>
</gene>
<dbReference type="OrthoDB" id="20127at2759"/>
<protein>
    <submittedName>
        <fullName evidence="2">Uncharacterized protein</fullName>
    </submittedName>
</protein>
<feature type="region of interest" description="Disordered" evidence="1">
    <location>
        <begin position="156"/>
        <end position="204"/>
    </location>
</feature>
<dbReference type="EMBL" id="LSSK01001125">
    <property type="protein sequence ID" value="OMH80638.1"/>
    <property type="molecule type" value="Genomic_DNA"/>
</dbReference>
<comment type="caution">
    <text evidence="2">The sequence shown here is derived from an EMBL/GenBank/DDBJ whole genome shotgun (WGS) entry which is preliminary data.</text>
</comment>
<evidence type="ECO:0000313" key="2">
    <source>
        <dbReference type="EMBL" id="OMH80638.1"/>
    </source>
</evidence>
<dbReference type="AlphaFoldDB" id="A0A1R1PI61"/>
<feature type="compositionally biased region" description="Acidic residues" evidence="1">
    <location>
        <begin position="187"/>
        <end position="198"/>
    </location>
</feature>
<dbReference type="Proteomes" id="UP000188320">
    <property type="component" value="Unassembled WGS sequence"/>
</dbReference>
<evidence type="ECO:0000256" key="1">
    <source>
        <dbReference type="SAM" id="MobiDB-lite"/>
    </source>
</evidence>
<dbReference type="InterPro" id="IPR019188">
    <property type="entry name" value="SNAPC1"/>
</dbReference>
<name>A0A1R1PI61_ZANCU</name>
<sequence length="396" mass="44189">MRFINKQLLDYLGGREVSTVSYLPFSDKGVSDSISLEIQVGVIYAIYLVYKTQPKSAKFKVEPVRITLGNWKTIIGVYRKCVSRKVDDCIYILDWLRSNKVFEVTAWIDENEGAVQIKLADNTETVQTRARIIQNGDDNTSDKIGNQAENRGFKYAILDGTPGSDTVEDSDSISGSDGADDNKPDSDLDSESVEDSDDGANNNSVAYNKKVAQIERLALSLDDGLAPVGTEISPKPDTVASENIDATPFSPQSLKHRSQSDKLNHKGIVSLLEKYNHSKLHLFELVDKLLLQKKQYPHRYAKNNAATLSVSNTTTNMDQLNNLPQLRRGLELYQSATDSQQLQNVFKASQNMKRKLLVDVVNQYCGSTSTGTLNNGYLYSNEKKGFKSRSHKHHKP</sequence>
<accession>A0A1R1PI61</accession>
<feature type="region of interest" description="Disordered" evidence="1">
    <location>
        <begin position="233"/>
        <end position="260"/>
    </location>
</feature>